<proteinExistence type="predicted"/>
<dbReference type="Gene3D" id="3.40.50.300">
    <property type="entry name" value="P-loop containing nucleotide triphosphate hydrolases"/>
    <property type="match status" value="1"/>
</dbReference>
<feature type="domain" description="Endonuclease GajA/Old nuclease/RecF-like AAA" evidence="2">
    <location>
        <begin position="145"/>
        <end position="369"/>
    </location>
</feature>
<dbReference type="PATRIC" id="fig|471514.4.peg.3274"/>
<dbReference type="EMBL" id="LJCO01000012">
    <property type="protein sequence ID" value="KPV45184.1"/>
    <property type="molecule type" value="Genomic_DNA"/>
</dbReference>
<evidence type="ECO:0000259" key="2">
    <source>
        <dbReference type="Pfam" id="PF13175"/>
    </source>
</evidence>
<dbReference type="Proteomes" id="UP000050482">
    <property type="component" value="Unassembled WGS sequence"/>
</dbReference>
<feature type="compositionally biased region" description="Basic and acidic residues" evidence="1">
    <location>
        <begin position="587"/>
        <end position="598"/>
    </location>
</feature>
<dbReference type="InterPro" id="IPR034139">
    <property type="entry name" value="TOPRIM_OLD"/>
</dbReference>
<gene>
    <name evidence="4" type="ORF">AN477_03300</name>
</gene>
<dbReference type="Pfam" id="PF13175">
    <property type="entry name" value="AAA_15"/>
    <property type="match status" value="2"/>
</dbReference>
<protein>
    <recommendedName>
        <fullName evidence="6">ATP-dependent endonuclease</fullName>
    </recommendedName>
</protein>
<dbReference type="PANTHER" id="PTHR43581:SF4">
    <property type="entry name" value="ATP_GTP PHOSPHATASE"/>
    <property type="match status" value="1"/>
</dbReference>
<feature type="region of interest" description="Disordered" evidence="1">
    <location>
        <begin position="577"/>
        <end position="615"/>
    </location>
</feature>
<dbReference type="InterPro" id="IPR051396">
    <property type="entry name" value="Bact_Antivir_Def_Nuclease"/>
</dbReference>
<evidence type="ECO:0008006" key="6">
    <source>
        <dbReference type="Google" id="ProtNLM"/>
    </source>
</evidence>
<dbReference type="SUPFAM" id="SSF52540">
    <property type="entry name" value="P-loop containing nucleoside triphosphate hydrolases"/>
    <property type="match status" value="1"/>
</dbReference>
<dbReference type="STRING" id="471514.AN477_03300"/>
<sequence length="673" mass="75459">MQITKLKIRNFRSFGDVETTIPLKDLSALIGSNSSGKTAALQALLKLFGTTSKERTIQRSDFHVPDGVDPITIASASLYIEAVIEFPELAEGTTVENSTVPPHFMQMVVDNEGEPPYVRMRLTSTWQRTNTPEGETEQQLHYILASESEDISDTDLIPVSSTERSRIQMLYVPASRDPSVQLKNASGTILWRLLNGINWPGDMEAKLSDQMKVVNDLFDTVEGVNVTQSVLQSEWGSMHKDARYSRTGISFHTNNVESILKKVEVNFEPTELPTKYTVDELGDGLRSIFYLSLVSTLLKIENDILERSSDSETDQPFNIIPPALTILGVEEPENHVAPHLLGRIVKNLTAIAQRANSQVLISTHTPAMVKRVDPEHILHLRIDSGTDSTVVKTIQLPPNRGEAFKYVKNAVQAFPELYFARLVILGEGDSEEIVISRLLEAFDSEVDLSALSVVPLGGRHVNHFWRLLNQLEIPYITLLDLDRERDGGGWGRIKYVIQQLLANQVDHNSLLTVSTEDGGTSVLSAEDLDEMHEWDVTNTESMEEWITSLEEYGVFFSKPLDLDFMMLKAFEQAYRSTVPSGGGPRIPDIKKEPKEYSSKRQASVRATLKDQGGDGTTYEDSELDLMIWYNYLFLTRGKPATHILALTNITDEALKKNVPESLRKLMTAIRERL</sequence>
<organism evidence="4 5">
    <name type="scientific">Alicyclobacillus ferrooxydans</name>
    <dbReference type="NCBI Taxonomy" id="471514"/>
    <lineage>
        <taxon>Bacteria</taxon>
        <taxon>Bacillati</taxon>
        <taxon>Bacillota</taxon>
        <taxon>Bacilli</taxon>
        <taxon>Bacillales</taxon>
        <taxon>Alicyclobacillaceae</taxon>
        <taxon>Alicyclobacillus</taxon>
    </lineage>
</organism>
<accession>A0A0P9CQL7</accession>
<dbReference type="OrthoDB" id="308933at2"/>
<evidence type="ECO:0000256" key="1">
    <source>
        <dbReference type="SAM" id="MobiDB-lite"/>
    </source>
</evidence>
<dbReference type="AlphaFoldDB" id="A0A0P9CQL7"/>
<dbReference type="InterPro" id="IPR027417">
    <property type="entry name" value="P-loop_NTPase"/>
</dbReference>
<dbReference type="RefSeq" id="WP_054967760.1">
    <property type="nucleotide sequence ID" value="NZ_LJCO01000012.1"/>
</dbReference>
<evidence type="ECO:0000313" key="5">
    <source>
        <dbReference type="Proteomes" id="UP000050482"/>
    </source>
</evidence>
<dbReference type="InterPro" id="IPR041685">
    <property type="entry name" value="AAA_GajA/Old/RecF-like"/>
</dbReference>
<dbReference type="CDD" id="cd01026">
    <property type="entry name" value="TOPRIM_OLD"/>
    <property type="match status" value="1"/>
</dbReference>
<feature type="domain" description="OLD protein-like TOPRIM" evidence="3">
    <location>
        <begin position="419"/>
        <end position="482"/>
    </location>
</feature>
<keyword evidence="5" id="KW-1185">Reference proteome</keyword>
<comment type="caution">
    <text evidence="4">The sequence shown here is derived from an EMBL/GenBank/DDBJ whole genome shotgun (WGS) entry which is preliminary data.</text>
</comment>
<evidence type="ECO:0000259" key="3">
    <source>
        <dbReference type="Pfam" id="PF20469"/>
    </source>
</evidence>
<evidence type="ECO:0000313" key="4">
    <source>
        <dbReference type="EMBL" id="KPV45184.1"/>
    </source>
</evidence>
<dbReference type="Pfam" id="PF20469">
    <property type="entry name" value="OLD-like_TOPRIM"/>
    <property type="match status" value="1"/>
</dbReference>
<name>A0A0P9CQL7_9BACL</name>
<dbReference type="PANTHER" id="PTHR43581">
    <property type="entry name" value="ATP/GTP PHOSPHATASE"/>
    <property type="match status" value="1"/>
</dbReference>
<feature type="domain" description="Endonuclease GajA/Old nuclease/RecF-like AAA" evidence="2">
    <location>
        <begin position="1"/>
        <end position="65"/>
    </location>
</feature>
<reference evidence="4 5" key="1">
    <citation type="submission" date="2015-09" db="EMBL/GenBank/DDBJ databases">
        <title>Draft genome sequence of Alicyclobacillus ferrooxydans DSM 22381.</title>
        <authorList>
            <person name="Hemp J."/>
        </authorList>
    </citation>
    <scope>NUCLEOTIDE SEQUENCE [LARGE SCALE GENOMIC DNA]</scope>
    <source>
        <strain evidence="4 5">TC-34</strain>
    </source>
</reference>